<dbReference type="RefSeq" id="WP_006740181.1">
    <property type="nucleotide sequence ID" value="NZ_AEUZ02000001.1"/>
</dbReference>
<feature type="domain" description="Glucosyltransferase 3-like C-terminal" evidence="7">
    <location>
        <begin position="173"/>
        <end position="326"/>
    </location>
</feature>
<name>G5KHS6_9STRE</name>
<dbReference type="UniPathway" id="UPA00378"/>
<evidence type="ECO:0000313" key="9">
    <source>
        <dbReference type="Proteomes" id="UP000005388"/>
    </source>
</evidence>
<evidence type="ECO:0000256" key="3">
    <source>
        <dbReference type="ARBA" id="ARBA00022679"/>
    </source>
</evidence>
<evidence type="ECO:0000256" key="4">
    <source>
        <dbReference type="ARBA" id="ARBA00022741"/>
    </source>
</evidence>
<dbReference type="InterPro" id="IPR058591">
    <property type="entry name" value="Gtf3_N"/>
</dbReference>
<dbReference type="Proteomes" id="UP000005388">
    <property type="component" value="Unassembled WGS sequence"/>
</dbReference>
<gene>
    <name evidence="5" type="primary">gtf3</name>
    <name evidence="8" type="ORF">STRUR_0289</name>
</gene>
<dbReference type="Pfam" id="PF26337">
    <property type="entry name" value="Gtf3_C"/>
    <property type="match status" value="1"/>
</dbReference>
<dbReference type="HAMAP" id="MF_00841">
    <property type="entry name" value="Gtf3"/>
    <property type="match status" value="1"/>
</dbReference>
<dbReference type="InterPro" id="IPR058592">
    <property type="entry name" value="Gtf3_C"/>
</dbReference>
<accession>G5KHS6</accession>
<comment type="function">
    <text evidence="5">Required for polymorphic O-glycosylation of the serine-rich repeat protein in this bacteria. Catalyzes the second step in glycosylation by transferring glucose from UDP-glucose to the terminal GlcNAc moiety of the 3-O-(N-acetyl-alpha-D-glucosaminyl)-L-seryl-[protein] resulting from the first glycosylation step.</text>
</comment>
<keyword evidence="2 5" id="KW-0328">Glycosyltransferase</keyword>
<keyword evidence="9" id="KW-1185">Reference proteome</keyword>
<sequence>MKVHITNLYGQAATSVALIAQNMVAEIAKNLGYREIGIYSYPVHTDTDAELSKRVDGMLAAVSNGDVVIVQSPSWNSTEFDDYVVNKLKSYKDIKVILFIHDIIPLMFKSNEYLIDKTIETYNKADLLILPSKKMETELRRWGLKTKKILIQHLWDHPTQLWLDIPPYAKKCHFTGSSERFTFVKDWRYSNPLFYYGLDQFDYSDLNVSHQGWKSDTELLQTLAHEGGLGLVWSQKSDVDYYEWNASYKLSTYLAAGLPVIVQDNLSNHEWISRNGLGMVVSSLEEANERLEQLSPEEYQVMCKHVQFFRPLVTQGYFSRKVLTDAVFEVLQNDIEE</sequence>
<dbReference type="EC" id="2.4.1.-" evidence="5"/>
<dbReference type="GO" id="GO:0035251">
    <property type="term" value="F:UDP-glucosyltransferase activity"/>
    <property type="evidence" value="ECO:0007669"/>
    <property type="project" value="UniProtKB-UniRule"/>
</dbReference>
<evidence type="ECO:0000256" key="1">
    <source>
        <dbReference type="ARBA" id="ARBA00004922"/>
    </source>
</evidence>
<evidence type="ECO:0000259" key="7">
    <source>
        <dbReference type="Pfam" id="PF26337"/>
    </source>
</evidence>
<dbReference type="PIRSF" id="PIRSF007023">
    <property type="entry name" value="UDP-Galf_transf"/>
    <property type="match status" value="1"/>
</dbReference>
<comment type="similarity">
    <text evidence="5">Belongs to the Gtf3 glucosyltransferase family.</text>
</comment>
<dbReference type="InterPro" id="IPR043676">
    <property type="entry name" value="Gtf3"/>
</dbReference>
<evidence type="ECO:0000256" key="5">
    <source>
        <dbReference type="HAMAP-Rule" id="MF_00841"/>
    </source>
</evidence>
<evidence type="ECO:0000256" key="2">
    <source>
        <dbReference type="ARBA" id="ARBA00022676"/>
    </source>
</evidence>
<dbReference type="eggNOG" id="COG0438">
    <property type="taxonomic scope" value="Bacteria"/>
</dbReference>
<keyword evidence="4 5" id="KW-0547">Nucleotide-binding</keyword>
<dbReference type="GO" id="GO:0000166">
    <property type="term" value="F:nucleotide binding"/>
    <property type="evidence" value="ECO:0007669"/>
    <property type="project" value="UniProtKB-KW"/>
</dbReference>
<feature type="binding site" evidence="5">
    <location>
        <position position="180"/>
    </location>
    <ligand>
        <name>UDP</name>
        <dbReference type="ChEBI" id="CHEBI:58223"/>
    </ligand>
</feature>
<dbReference type="Gene3D" id="3.40.50.2000">
    <property type="entry name" value="Glycogen Phosphorylase B"/>
    <property type="match status" value="2"/>
</dbReference>
<protein>
    <recommendedName>
        <fullName evidence="5">Glucosyltransferase 3</fullName>
        <ecNumber evidence="5">2.4.1.-</ecNumber>
    </recommendedName>
</protein>
<reference evidence="8 9" key="1">
    <citation type="journal article" date="2014" name="Int. J. Syst. Evol. Microbiol.">
        <title>Phylogenomics and the dynamic genome evolution of the genus Streptococcus.</title>
        <authorList>
            <consortium name="The Broad Institute Genome Sequencing Platform"/>
            <person name="Richards V.P."/>
            <person name="Palmer S.R."/>
            <person name="Pavinski Bitar P.D."/>
            <person name="Qin X."/>
            <person name="Weinstock G.M."/>
            <person name="Highlander S.K."/>
            <person name="Town C.D."/>
            <person name="Burne R.A."/>
            <person name="Stanhope M.J."/>
        </authorList>
    </citation>
    <scope>NUCLEOTIDE SEQUENCE [LARGE SCALE GENOMIC DNA]</scope>
    <source>
        <strain evidence="8 9">2285-97</strain>
    </source>
</reference>
<organism evidence="8 9">
    <name type="scientific">Streptococcus urinalis 2285-97</name>
    <dbReference type="NCBI Taxonomy" id="764291"/>
    <lineage>
        <taxon>Bacteria</taxon>
        <taxon>Bacillati</taxon>
        <taxon>Bacillota</taxon>
        <taxon>Bacilli</taxon>
        <taxon>Lactobacillales</taxon>
        <taxon>Streptococcaceae</taxon>
        <taxon>Streptococcus</taxon>
    </lineage>
</organism>
<dbReference type="AlphaFoldDB" id="G5KHS6"/>
<proteinExistence type="inferred from homology"/>
<dbReference type="Pfam" id="PF26334">
    <property type="entry name" value="Gtf3_N"/>
    <property type="match status" value="1"/>
</dbReference>
<comment type="pathway">
    <text evidence="1 5">Protein modification; protein glycosylation.</text>
</comment>
<feature type="binding site" evidence="5">
    <location>
        <begin position="247"/>
        <end position="252"/>
    </location>
    <ligand>
        <name>UDP</name>
        <dbReference type="ChEBI" id="CHEBI:58223"/>
    </ligand>
</feature>
<comment type="caution">
    <text evidence="8">The sequence shown here is derived from an EMBL/GenBank/DDBJ whole genome shotgun (WGS) entry which is preliminary data.</text>
</comment>
<evidence type="ECO:0000259" key="6">
    <source>
        <dbReference type="Pfam" id="PF26334"/>
    </source>
</evidence>
<evidence type="ECO:0000313" key="8">
    <source>
        <dbReference type="EMBL" id="EHJ57473.1"/>
    </source>
</evidence>
<comment type="caution">
    <text evidence="5">Lacks conserved residue(s) required for the propagation of feature annotation.</text>
</comment>
<comment type="subunit">
    <text evidence="5">Homotetramer; a dimer of dimers.</text>
</comment>
<dbReference type="STRING" id="764291.STRUR_0289"/>
<comment type="domain">
    <text evidence="5">Dimerizes via the C-terminus; dimerization is required for tetramer formation. Binds protein substrate via an exposed loop in the N-terminus.</text>
</comment>
<keyword evidence="3 5" id="KW-0808">Transferase</keyword>
<dbReference type="EMBL" id="AEUZ02000001">
    <property type="protein sequence ID" value="EHJ57473.1"/>
    <property type="molecule type" value="Genomic_DNA"/>
</dbReference>
<dbReference type="SUPFAM" id="SSF53756">
    <property type="entry name" value="UDP-Glycosyltransferase/glycogen phosphorylase"/>
    <property type="match status" value="1"/>
</dbReference>
<feature type="domain" description="Glucosyltransferase 3-like N-terminal" evidence="6">
    <location>
        <begin position="2"/>
        <end position="154"/>
    </location>
</feature>